<organism evidence="1 2">
    <name type="scientific">Shewanella dokdonensis</name>
    <dbReference type="NCBI Taxonomy" id="712036"/>
    <lineage>
        <taxon>Bacteria</taxon>
        <taxon>Pseudomonadati</taxon>
        <taxon>Pseudomonadota</taxon>
        <taxon>Gammaproteobacteria</taxon>
        <taxon>Alteromonadales</taxon>
        <taxon>Shewanellaceae</taxon>
        <taxon>Shewanella</taxon>
    </lineage>
</organism>
<dbReference type="InterPro" id="IPR008861">
    <property type="entry name" value="GpX-like"/>
</dbReference>
<protein>
    <submittedName>
        <fullName evidence="1">Tail protein X</fullName>
    </submittedName>
</protein>
<name>A0ABX8DJF9_9GAMM</name>
<keyword evidence="2" id="KW-1185">Reference proteome</keyword>
<accession>A0ABX8DJF9</accession>
<gene>
    <name evidence="1" type="ORF">KHX94_12285</name>
</gene>
<evidence type="ECO:0000313" key="1">
    <source>
        <dbReference type="EMBL" id="QVK24850.1"/>
    </source>
</evidence>
<reference evidence="1 2" key="1">
    <citation type="journal article" date="2012" name="Int. J. Syst. Evol. Microbiol.">
        <title>Shewanella dokdonensis sp. nov., isolated from seawater.</title>
        <authorList>
            <person name="Sung H.R."/>
            <person name="Yoon J.H."/>
            <person name="Ghim S.Y."/>
        </authorList>
    </citation>
    <scope>NUCLEOTIDE SEQUENCE [LARGE SCALE GENOMIC DNA]</scope>
    <source>
        <strain evidence="1 2">DSM 23626</strain>
    </source>
</reference>
<sequence length="68" mass="7415">MTVYSQQGDTLDLLCQRHLGTTRRVTEKALQLNPHLADKGPVLPLGTAVLLPALSEAPAITSHIQLWD</sequence>
<dbReference type="EMBL" id="CP074572">
    <property type="protein sequence ID" value="QVK24850.1"/>
    <property type="molecule type" value="Genomic_DNA"/>
</dbReference>
<evidence type="ECO:0000313" key="2">
    <source>
        <dbReference type="Proteomes" id="UP000676428"/>
    </source>
</evidence>
<proteinExistence type="predicted"/>
<dbReference type="Proteomes" id="UP000676428">
    <property type="component" value="Chromosome"/>
</dbReference>
<dbReference type="Pfam" id="PF05489">
    <property type="entry name" value="Phage_tail_X"/>
    <property type="match status" value="1"/>
</dbReference>